<evidence type="ECO:0000256" key="2">
    <source>
        <dbReference type="ARBA" id="ARBA00022692"/>
    </source>
</evidence>
<feature type="transmembrane region" description="Helical" evidence="5">
    <location>
        <begin position="225"/>
        <end position="246"/>
    </location>
</feature>
<evidence type="ECO:0000256" key="3">
    <source>
        <dbReference type="ARBA" id="ARBA00022989"/>
    </source>
</evidence>
<protein>
    <submittedName>
        <fullName evidence="6">BA75_04591T0</fullName>
    </submittedName>
</protein>
<evidence type="ECO:0000256" key="4">
    <source>
        <dbReference type="ARBA" id="ARBA00023136"/>
    </source>
</evidence>
<name>A0A1B2JI68_PICPA</name>
<dbReference type="OrthoDB" id="7933078at2759"/>
<feature type="transmembrane region" description="Helical" evidence="5">
    <location>
        <begin position="109"/>
        <end position="130"/>
    </location>
</feature>
<dbReference type="PANTHER" id="PTHR23291">
    <property type="entry name" value="BAX INHIBITOR-RELATED"/>
    <property type="match status" value="1"/>
</dbReference>
<feature type="transmembrane region" description="Helical" evidence="5">
    <location>
        <begin position="83"/>
        <end position="102"/>
    </location>
</feature>
<sequence length="252" mass="28737">MSREPPTYEQVSPYDDNASPSGFSELPPDFKYDVNVSGCELQIRQGFIRKVYTLLSIQLFTTFLTGFIIYNNDSIKIWCLTNIWLFYVSMVGSIAFLGFAYWKSKSYPYNLFLLLGFTICESYGIGMVTSLYDSNIVLQAILLTLVTFIGLTLFTIQTKYDFTQWQGIASIALFGMFSVGLVSLFLPFSSTFELLYSCLGALIFSLFILIDTQVVLTKCHPDEEIVATIMLYLDIINLFLFILRILSNREEN</sequence>
<feature type="transmembrane region" description="Helical" evidence="5">
    <location>
        <begin position="194"/>
        <end position="216"/>
    </location>
</feature>
<keyword evidence="7" id="KW-1185">Reference proteome</keyword>
<feature type="transmembrane region" description="Helical" evidence="5">
    <location>
        <begin position="51"/>
        <end position="71"/>
    </location>
</feature>
<dbReference type="EMBL" id="CP014587">
    <property type="protein sequence ID" value="ANZ77734.1"/>
    <property type="molecule type" value="Genomic_DNA"/>
</dbReference>
<comment type="subcellular location">
    <subcellularLocation>
        <location evidence="1">Membrane</location>
        <topology evidence="1">Multi-pass membrane protein</topology>
    </subcellularLocation>
</comment>
<dbReference type="Pfam" id="PF01027">
    <property type="entry name" value="Bax1-I"/>
    <property type="match status" value="1"/>
</dbReference>
<feature type="transmembrane region" description="Helical" evidence="5">
    <location>
        <begin position="168"/>
        <end position="188"/>
    </location>
</feature>
<evidence type="ECO:0000256" key="1">
    <source>
        <dbReference type="ARBA" id="ARBA00004141"/>
    </source>
</evidence>
<evidence type="ECO:0000313" key="6">
    <source>
        <dbReference type="EMBL" id="ANZ77734.1"/>
    </source>
</evidence>
<evidence type="ECO:0000313" key="7">
    <source>
        <dbReference type="Proteomes" id="UP000094565"/>
    </source>
</evidence>
<accession>A0A1B2JI68</accession>
<dbReference type="Proteomes" id="UP000094565">
    <property type="component" value="Chromosome 4"/>
</dbReference>
<reference evidence="6 7" key="1">
    <citation type="submission" date="2016-02" db="EMBL/GenBank/DDBJ databases">
        <title>Comparative genomic and transcriptomic foundation for Pichia pastoris.</title>
        <authorList>
            <person name="Love K.R."/>
            <person name="Shah K.A."/>
            <person name="Whittaker C.A."/>
            <person name="Wu J."/>
            <person name="Bartlett M.C."/>
            <person name="Ma D."/>
            <person name="Leeson R.L."/>
            <person name="Priest M."/>
            <person name="Young S.K."/>
            <person name="Love J.C."/>
        </authorList>
    </citation>
    <scope>NUCLEOTIDE SEQUENCE [LARGE SCALE GENOMIC DNA]</scope>
    <source>
        <strain evidence="6 7">ATCC 28485</strain>
    </source>
</reference>
<feature type="transmembrane region" description="Helical" evidence="5">
    <location>
        <begin position="136"/>
        <end position="156"/>
    </location>
</feature>
<dbReference type="CDD" id="cd10429">
    <property type="entry name" value="GAAP_like"/>
    <property type="match status" value="1"/>
</dbReference>
<dbReference type="InterPro" id="IPR006214">
    <property type="entry name" value="Bax_inhibitor_1-related"/>
</dbReference>
<keyword evidence="2 5" id="KW-0812">Transmembrane</keyword>
<gene>
    <name evidence="6" type="primary">BXI1</name>
    <name evidence="6" type="ORF">ATY40_BA7504591</name>
</gene>
<dbReference type="AlphaFoldDB" id="A0A1B2JI68"/>
<comment type="similarity">
    <text evidence="5">Belongs to the BI1 family.</text>
</comment>
<keyword evidence="3 5" id="KW-1133">Transmembrane helix</keyword>
<keyword evidence="4 5" id="KW-0472">Membrane</keyword>
<proteinExistence type="inferred from homology"/>
<dbReference type="PANTHER" id="PTHR23291:SF50">
    <property type="entry name" value="PROTEIN LIFEGUARD 4"/>
    <property type="match status" value="1"/>
</dbReference>
<dbReference type="GO" id="GO:0016020">
    <property type="term" value="C:membrane"/>
    <property type="evidence" value="ECO:0007669"/>
    <property type="project" value="UniProtKB-SubCell"/>
</dbReference>
<organism evidence="6 7">
    <name type="scientific">Komagataella pastoris</name>
    <name type="common">Yeast</name>
    <name type="synonym">Pichia pastoris</name>
    <dbReference type="NCBI Taxonomy" id="4922"/>
    <lineage>
        <taxon>Eukaryota</taxon>
        <taxon>Fungi</taxon>
        <taxon>Dikarya</taxon>
        <taxon>Ascomycota</taxon>
        <taxon>Saccharomycotina</taxon>
        <taxon>Pichiomycetes</taxon>
        <taxon>Pichiales</taxon>
        <taxon>Pichiaceae</taxon>
        <taxon>Komagataella</taxon>
    </lineage>
</organism>
<evidence type="ECO:0000256" key="5">
    <source>
        <dbReference type="RuleBase" id="RU004379"/>
    </source>
</evidence>